<dbReference type="EMBL" id="CAEZVB010000104">
    <property type="protein sequence ID" value="CAB4630649.1"/>
    <property type="molecule type" value="Genomic_DNA"/>
</dbReference>
<feature type="transmembrane region" description="Helical" evidence="1">
    <location>
        <begin position="241"/>
        <end position="261"/>
    </location>
</feature>
<evidence type="ECO:0000256" key="1">
    <source>
        <dbReference type="SAM" id="Phobius"/>
    </source>
</evidence>
<name>A0A6J6J397_9ZZZZ</name>
<feature type="transmembrane region" description="Helical" evidence="1">
    <location>
        <begin position="21"/>
        <end position="41"/>
    </location>
</feature>
<keyword evidence="1" id="KW-0812">Transmembrane</keyword>
<organism evidence="2">
    <name type="scientific">freshwater metagenome</name>
    <dbReference type="NCBI Taxonomy" id="449393"/>
    <lineage>
        <taxon>unclassified sequences</taxon>
        <taxon>metagenomes</taxon>
        <taxon>ecological metagenomes</taxon>
    </lineage>
</organism>
<keyword evidence="1" id="KW-1133">Transmembrane helix</keyword>
<feature type="transmembrane region" description="Helical" evidence="1">
    <location>
        <begin position="273"/>
        <end position="295"/>
    </location>
</feature>
<feature type="transmembrane region" description="Helical" evidence="1">
    <location>
        <begin position="209"/>
        <end position="234"/>
    </location>
</feature>
<protein>
    <submittedName>
        <fullName evidence="2">Unannotated protein</fullName>
    </submittedName>
</protein>
<proteinExistence type="predicted"/>
<accession>A0A6J6J397</accession>
<dbReference type="Pfam" id="PF14494">
    <property type="entry name" value="DUF4436"/>
    <property type="match status" value="1"/>
</dbReference>
<evidence type="ECO:0000313" key="2">
    <source>
        <dbReference type="EMBL" id="CAB4630649.1"/>
    </source>
</evidence>
<dbReference type="AlphaFoldDB" id="A0A6J6J397"/>
<dbReference type="InterPro" id="IPR027948">
    <property type="entry name" value="DUF4436"/>
</dbReference>
<gene>
    <name evidence="2" type="ORF">UFOPK1908_01438</name>
</gene>
<keyword evidence="1" id="KW-0472">Membrane</keyword>
<reference evidence="2" key="1">
    <citation type="submission" date="2020-05" db="EMBL/GenBank/DDBJ databases">
        <authorList>
            <person name="Chiriac C."/>
            <person name="Salcher M."/>
            <person name="Ghai R."/>
            <person name="Kavagutti S V."/>
        </authorList>
    </citation>
    <scope>NUCLEOTIDE SEQUENCE</scope>
</reference>
<sequence length="312" mass="33180">MSDLDPQLIPQPRPLTRRGGWVLGAIGVVIVVLYALVVHFYNAEGGNVSTSELGTTKTPGIIATIDPVDVNAEKDRATLNISLGAQGSDILDSNGKLKNATRILVSSSLGTQEVKYAAGEPLGRFESLVGVDGEQALYPFDTHVGDFQISAETYRSDGAGGLETLGFTKVGLQQGGGVSGWDTVDMFPTQMLEQSGGEIAFTRSFSTKVFAILMLFLVALLSGTTLIVAALVYTNRRKAEVGLMAWAGGVLFALPLLRNYLPYGPPVGAAIDIYIYLWAIVAAVSAVTLFVIGWVRQNRAVLEAAREKQNGA</sequence>